<gene>
    <name evidence="6" type="ORF">EURHEDRAFT_519193</name>
</gene>
<accession>A0A017S1A6</accession>
<evidence type="ECO:0000256" key="1">
    <source>
        <dbReference type="ARBA" id="ARBA00022487"/>
    </source>
</evidence>
<protein>
    <recommendedName>
        <fullName evidence="5">Carboxylic ester hydrolase</fullName>
        <ecNumber evidence="5">3.1.1.-</ecNumber>
    </recommendedName>
</protein>
<keyword evidence="3 5" id="KW-0378">Hydrolase</keyword>
<dbReference type="Proteomes" id="UP000019804">
    <property type="component" value="Unassembled WGS sequence"/>
</dbReference>
<dbReference type="Pfam" id="PF07519">
    <property type="entry name" value="Tannase"/>
    <property type="match status" value="1"/>
</dbReference>
<proteinExistence type="inferred from homology"/>
<dbReference type="OrthoDB" id="3039123at2759"/>
<dbReference type="PANTHER" id="PTHR33938:SF13">
    <property type="entry name" value="CARBOXYLIC ESTER HYDROLASE"/>
    <property type="match status" value="1"/>
</dbReference>
<dbReference type="HOGENOM" id="CLU_014819_3_2_1"/>
<keyword evidence="7" id="KW-1185">Reference proteome</keyword>
<name>A0A017S1A6_ASPRC</name>
<dbReference type="RefSeq" id="XP_040634104.1">
    <property type="nucleotide sequence ID" value="XM_040786762.1"/>
</dbReference>
<dbReference type="GO" id="GO:0052689">
    <property type="term" value="F:carboxylic ester hydrolase activity"/>
    <property type="evidence" value="ECO:0007669"/>
    <property type="project" value="UniProtKB-KW"/>
</dbReference>
<dbReference type="PANTHER" id="PTHR33938">
    <property type="entry name" value="FERULOYL ESTERASE B-RELATED"/>
    <property type="match status" value="1"/>
</dbReference>
<dbReference type="InterPro" id="IPR011118">
    <property type="entry name" value="Tannase/feruloyl_esterase"/>
</dbReference>
<keyword evidence="2" id="KW-0732">Signal</keyword>
<evidence type="ECO:0000256" key="2">
    <source>
        <dbReference type="ARBA" id="ARBA00022729"/>
    </source>
</evidence>
<dbReference type="AlphaFoldDB" id="A0A017S1A6"/>
<keyword evidence="4" id="KW-1015">Disulfide bond</keyword>
<evidence type="ECO:0000256" key="4">
    <source>
        <dbReference type="ARBA" id="ARBA00023157"/>
    </source>
</evidence>
<dbReference type="STRING" id="1388766.A0A017S1A6"/>
<evidence type="ECO:0000256" key="5">
    <source>
        <dbReference type="RuleBase" id="RU361238"/>
    </source>
</evidence>
<dbReference type="EMBL" id="KK088460">
    <property type="protein sequence ID" value="EYE90414.1"/>
    <property type="molecule type" value="Genomic_DNA"/>
</dbReference>
<dbReference type="GeneID" id="63701886"/>
<evidence type="ECO:0000256" key="3">
    <source>
        <dbReference type="ARBA" id="ARBA00022801"/>
    </source>
</evidence>
<keyword evidence="1" id="KW-0719">Serine esterase</keyword>
<organism evidence="6 7">
    <name type="scientific">Aspergillus ruber (strain CBS 135680)</name>
    <dbReference type="NCBI Taxonomy" id="1388766"/>
    <lineage>
        <taxon>Eukaryota</taxon>
        <taxon>Fungi</taxon>
        <taxon>Dikarya</taxon>
        <taxon>Ascomycota</taxon>
        <taxon>Pezizomycotina</taxon>
        <taxon>Eurotiomycetes</taxon>
        <taxon>Eurotiomycetidae</taxon>
        <taxon>Eurotiales</taxon>
        <taxon>Aspergillaceae</taxon>
        <taxon>Aspergillus</taxon>
        <taxon>Aspergillus subgen. Aspergillus</taxon>
    </lineage>
</organism>
<sequence>MHFSTIPTTACAPSAIDTLSIFGAEILSLSASPITNFSFDVFGAFNYNHGEISVTNASFCNITVTYIHPRQNDFITGRFALSPFFMAGAIGEGYAATTTDAGLAESPRTWALKGDENVDLYALQDLGSKFLYDQAVIGKSLVKSFYGRDPAYSYWSRCSQGGRQAVTSCDLMDGVVDGLISNMSLCNYDPFRAVSSTSNCSSTGQTMRLSNGAAMLADAIWSGARSTQGNFLWYGLNPGADISGFGNNGANTQGSGVQGLWIGQFLQKLQNYNNSVIDHEYINWLFRLGIQEYTDIIGTADSDLTEFQNAGGKLLSYHGMADNAILTKGTEHYYNAVNLKTVFDALRSWVENGTALDTLPIEFSGEDGSPQDRILCSYPSNAVYCNGNSSSAENFRCVD</sequence>
<comment type="similarity">
    <text evidence="5">Belongs to the tannase family.</text>
</comment>
<evidence type="ECO:0000313" key="7">
    <source>
        <dbReference type="Proteomes" id="UP000019804"/>
    </source>
</evidence>
<reference evidence="7" key="1">
    <citation type="journal article" date="2014" name="Nat. Commun.">
        <title>Genomic adaptations of the halophilic Dead Sea filamentous fungus Eurotium rubrum.</title>
        <authorList>
            <person name="Kis-Papo T."/>
            <person name="Weig A.R."/>
            <person name="Riley R."/>
            <person name="Persoh D."/>
            <person name="Salamov A."/>
            <person name="Sun H."/>
            <person name="Lipzen A."/>
            <person name="Wasser S.P."/>
            <person name="Rambold G."/>
            <person name="Grigoriev I.V."/>
            <person name="Nevo E."/>
        </authorList>
    </citation>
    <scope>NUCLEOTIDE SEQUENCE [LARGE SCALE GENOMIC DNA]</scope>
    <source>
        <strain evidence="7">CBS 135680</strain>
    </source>
</reference>
<evidence type="ECO:0000313" key="6">
    <source>
        <dbReference type="EMBL" id="EYE90414.1"/>
    </source>
</evidence>
<dbReference type="EC" id="3.1.1.-" evidence="5"/>